<gene>
    <name evidence="1" type="ORF">LOK49_LG06G00197</name>
</gene>
<protein>
    <submittedName>
        <fullName evidence="1">Uncharacterized protein</fullName>
    </submittedName>
</protein>
<evidence type="ECO:0000313" key="2">
    <source>
        <dbReference type="Proteomes" id="UP001060215"/>
    </source>
</evidence>
<sequence>MALSKRIINSIDKSMGTLGYNIPFPTRHCDAEASPCKSR</sequence>
<dbReference type="Proteomes" id="UP001060215">
    <property type="component" value="Chromosome 5"/>
</dbReference>
<accession>A0ACC0HC71</accession>
<evidence type="ECO:0000313" key="1">
    <source>
        <dbReference type="EMBL" id="KAI8011193.1"/>
    </source>
</evidence>
<keyword evidence="2" id="KW-1185">Reference proteome</keyword>
<dbReference type="EMBL" id="CM045762">
    <property type="protein sequence ID" value="KAI8011193.1"/>
    <property type="molecule type" value="Genomic_DNA"/>
</dbReference>
<proteinExistence type="predicted"/>
<reference evidence="1 2" key="1">
    <citation type="journal article" date="2022" name="Plant J.">
        <title>Chromosome-level genome of Camellia lanceoleosa provides a valuable resource for understanding genome evolution and self-incompatibility.</title>
        <authorList>
            <person name="Gong W."/>
            <person name="Xiao S."/>
            <person name="Wang L."/>
            <person name="Liao Z."/>
            <person name="Chang Y."/>
            <person name="Mo W."/>
            <person name="Hu G."/>
            <person name="Li W."/>
            <person name="Zhao G."/>
            <person name="Zhu H."/>
            <person name="Hu X."/>
            <person name="Ji K."/>
            <person name="Xiang X."/>
            <person name="Song Q."/>
            <person name="Yuan D."/>
            <person name="Jin S."/>
            <person name="Zhang L."/>
        </authorList>
    </citation>
    <scope>NUCLEOTIDE SEQUENCE [LARGE SCALE GENOMIC DNA]</scope>
    <source>
        <strain evidence="1">SQ_2022a</strain>
    </source>
</reference>
<comment type="caution">
    <text evidence="1">The sequence shown here is derived from an EMBL/GenBank/DDBJ whole genome shotgun (WGS) entry which is preliminary data.</text>
</comment>
<organism evidence="1 2">
    <name type="scientific">Camellia lanceoleosa</name>
    <dbReference type="NCBI Taxonomy" id="1840588"/>
    <lineage>
        <taxon>Eukaryota</taxon>
        <taxon>Viridiplantae</taxon>
        <taxon>Streptophyta</taxon>
        <taxon>Embryophyta</taxon>
        <taxon>Tracheophyta</taxon>
        <taxon>Spermatophyta</taxon>
        <taxon>Magnoliopsida</taxon>
        <taxon>eudicotyledons</taxon>
        <taxon>Gunneridae</taxon>
        <taxon>Pentapetalae</taxon>
        <taxon>asterids</taxon>
        <taxon>Ericales</taxon>
        <taxon>Theaceae</taxon>
        <taxon>Camellia</taxon>
    </lineage>
</organism>
<name>A0ACC0HC71_9ERIC</name>